<feature type="region of interest" description="Disordered" evidence="1">
    <location>
        <begin position="1"/>
        <end position="46"/>
    </location>
</feature>
<feature type="compositionally biased region" description="Basic and acidic residues" evidence="1">
    <location>
        <begin position="1535"/>
        <end position="1551"/>
    </location>
</feature>
<feature type="compositionally biased region" description="Basic residues" evidence="1">
    <location>
        <begin position="3828"/>
        <end position="3841"/>
    </location>
</feature>
<feature type="compositionally biased region" description="Low complexity" evidence="1">
    <location>
        <begin position="1041"/>
        <end position="1060"/>
    </location>
</feature>
<feature type="compositionally biased region" description="Low complexity" evidence="1">
    <location>
        <begin position="1153"/>
        <end position="1170"/>
    </location>
</feature>
<feature type="region of interest" description="Disordered" evidence="1">
    <location>
        <begin position="972"/>
        <end position="1014"/>
    </location>
</feature>
<feature type="compositionally biased region" description="Polar residues" evidence="1">
    <location>
        <begin position="993"/>
        <end position="1013"/>
    </location>
</feature>
<feature type="compositionally biased region" description="Polar residues" evidence="1">
    <location>
        <begin position="1136"/>
        <end position="1149"/>
    </location>
</feature>
<dbReference type="PANTHER" id="PTHR24216">
    <property type="entry name" value="PAXILLIN-RELATED"/>
    <property type="match status" value="1"/>
</dbReference>
<feature type="region of interest" description="Disordered" evidence="1">
    <location>
        <begin position="2396"/>
        <end position="2416"/>
    </location>
</feature>
<feature type="compositionally biased region" description="Basic and acidic residues" evidence="1">
    <location>
        <begin position="2025"/>
        <end position="2043"/>
    </location>
</feature>
<feature type="compositionally biased region" description="Polar residues" evidence="1">
    <location>
        <begin position="1216"/>
        <end position="1225"/>
    </location>
</feature>
<feature type="compositionally biased region" description="Polar residues" evidence="1">
    <location>
        <begin position="1103"/>
        <end position="1112"/>
    </location>
</feature>
<feature type="region of interest" description="Disordered" evidence="1">
    <location>
        <begin position="134"/>
        <end position="155"/>
    </location>
</feature>
<feature type="region of interest" description="Disordered" evidence="1">
    <location>
        <begin position="3828"/>
        <end position="3855"/>
    </location>
</feature>
<gene>
    <name evidence="2" type="ORF">SNAT2548_LOCUS25608</name>
</gene>
<feature type="compositionally biased region" description="Low complexity" evidence="1">
    <location>
        <begin position="1321"/>
        <end position="1337"/>
    </location>
</feature>
<feature type="compositionally biased region" description="Low complexity" evidence="1">
    <location>
        <begin position="931"/>
        <end position="941"/>
    </location>
</feature>
<feature type="region of interest" description="Disordered" evidence="1">
    <location>
        <begin position="1511"/>
        <end position="1562"/>
    </location>
</feature>
<proteinExistence type="predicted"/>
<keyword evidence="3" id="KW-1185">Reference proteome</keyword>
<reference evidence="2" key="1">
    <citation type="submission" date="2021-02" db="EMBL/GenBank/DDBJ databases">
        <authorList>
            <person name="Dougan E. K."/>
            <person name="Rhodes N."/>
            <person name="Thang M."/>
            <person name="Chan C."/>
        </authorList>
    </citation>
    <scope>NUCLEOTIDE SEQUENCE</scope>
</reference>
<name>A0A812S3W7_9DINO</name>
<accession>A0A812S3W7</accession>
<feature type="region of interest" description="Disordered" evidence="1">
    <location>
        <begin position="1594"/>
        <end position="1684"/>
    </location>
</feature>
<dbReference type="Proteomes" id="UP000604046">
    <property type="component" value="Unassembled WGS sequence"/>
</dbReference>
<evidence type="ECO:0000313" key="2">
    <source>
        <dbReference type="EMBL" id="CAE7460930.1"/>
    </source>
</evidence>
<protein>
    <submittedName>
        <fullName evidence="2">Uncharacterized protein</fullName>
    </submittedName>
</protein>
<feature type="compositionally biased region" description="Pro residues" evidence="1">
    <location>
        <begin position="135"/>
        <end position="144"/>
    </location>
</feature>
<feature type="compositionally biased region" description="Low complexity" evidence="1">
    <location>
        <begin position="1665"/>
        <end position="1674"/>
    </location>
</feature>
<feature type="compositionally biased region" description="Polar residues" evidence="1">
    <location>
        <begin position="1394"/>
        <end position="1407"/>
    </location>
</feature>
<feature type="compositionally biased region" description="Basic residues" evidence="1">
    <location>
        <begin position="1622"/>
        <end position="1631"/>
    </location>
</feature>
<organism evidence="2 3">
    <name type="scientific">Symbiodinium natans</name>
    <dbReference type="NCBI Taxonomy" id="878477"/>
    <lineage>
        <taxon>Eukaryota</taxon>
        <taxon>Sar</taxon>
        <taxon>Alveolata</taxon>
        <taxon>Dinophyceae</taxon>
        <taxon>Suessiales</taxon>
        <taxon>Symbiodiniaceae</taxon>
        <taxon>Symbiodinium</taxon>
    </lineage>
</organism>
<feature type="region of interest" description="Disordered" evidence="1">
    <location>
        <begin position="1034"/>
        <end position="1060"/>
    </location>
</feature>
<evidence type="ECO:0000313" key="3">
    <source>
        <dbReference type="Proteomes" id="UP000604046"/>
    </source>
</evidence>
<feature type="compositionally biased region" description="Low complexity" evidence="1">
    <location>
        <begin position="1233"/>
        <end position="1249"/>
    </location>
</feature>
<feature type="region of interest" description="Disordered" evidence="1">
    <location>
        <begin position="1393"/>
        <end position="1440"/>
    </location>
</feature>
<feature type="region of interest" description="Disordered" evidence="1">
    <location>
        <begin position="931"/>
        <end position="960"/>
    </location>
</feature>
<evidence type="ECO:0000256" key="1">
    <source>
        <dbReference type="SAM" id="MobiDB-lite"/>
    </source>
</evidence>
<feature type="region of interest" description="Disordered" evidence="1">
    <location>
        <begin position="2016"/>
        <end position="2043"/>
    </location>
</feature>
<dbReference type="EMBL" id="CAJNDS010002401">
    <property type="protein sequence ID" value="CAE7460930.1"/>
    <property type="molecule type" value="Genomic_DNA"/>
</dbReference>
<feature type="region of interest" description="Disordered" evidence="1">
    <location>
        <begin position="1087"/>
        <end position="1352"/>
    </location>
</feature>
<comment type="caution">
    <text evidence="2">The sequence shown here is derived from an EMBL/GenBank/DDBJ whole genome shotgun (WGS) entry which is preliminary data.</text>
</comment>
<feature type="compositionally biased region" description="Low complexity" evidence="1">
    <location>
        <begin position="1292"/>
        <end position="1310"/>
    </location>
</feature>
<feature type="region of interest" description="Disordered" evidence="1">
    <location>
        <begin position="882"/>
        <end position="901"/>
    </location>
</feature>
<feature type="compositionally biased region" description="Polar residues" evidence="1">
    <location>
        <begin position="942"/>
        <end position="960"/>
    </location>
</feature>
<dbReference type="PANTHER" id="PTHR24216:SF65">
    <property type="entry name" value="PAXILLIN-LIKE PROTEIN 1"/>
    <property type="match status" value="1"/>
</dbReference>
<feature type="compositionally biased region" description="Polar residues" evidence="1">
    <location>
        <begin position="19"/>
        <end position="28"/>
    </location>
</feature>
<feature type="compositionally biased region" description="Low complexity" evidence="1">
    <location>
        <begin position="1612"/>
        <end position="1621"/>
    </location>
</feature>
<sequence>MDSEAMAEEEKTGVGPQAPQDNSNTGTQERSEIDAEDGLEDAQEPRRALPAASFIGKLRQTLQRANQALTNVGSTPDPLPNHIPISDMVSLLDEKARRAKPAPSYCVYHMDNYVVTRAMLIDIPLQLTTLVQLTTPPPRPPPPKVISTGPLGPLMRRPLEERMVPDQGEGRRRTLPAASFKGTLRQTLQRANQVLTNIGGQAVPLLGDACISDLVYTVDKRDPAFTRGPLAAASTYRPWVAYESTGHLAGSSAVVGAETILIEVGGVGMDTCGLPITGIGTWWTEMGGLGLDMLDASARAAKLLEVGGCGVTFKHLSVCDVAPNVQKGLLRDSFFGKCCVFTNVMDQVDPRSRKQLESAEGVDAIKSIMQTATFENKARCLRHGEVIIVENVVSGTIQRLTAEYVTRMIFLHKSIGEFMDEPQDCYDHMSREISSAQVHIPDLFWLTDKGLLTEELRNRATKNRTFSETWELFGRRSNPNVVFFETAAWEKLDKTGLEKELHCAVPGQTPKYMKITCGNRCLPTFTTADFIFKRDIARWMTGHEKLAALGFPVGEAIAAAYGTAMVLLSALACIRFRPDDGPPLYKCPEDRILIETQPNGLCFWTCLFLGAVASSSQLLGFYNTPRLPNGMPSGDAAEKETDDIREWALSLDNPPGRMPRQCRRRIIKGESAVIPDIEWAAETFDVTLMFFTGKRPPLPGDVPAWRAASKPSVKKELPDPEAKPLKLPEQQTNMAGSLLDQLKAASVVRDEARKHFVVQGPNAKLYVKDEDFQDNPELAANVALSVENFHQMTLAEFGLKSMADLRTIAKDHDLPAGRRKDDLVKKLVQHLCFLPSAGKLAGYFSKGPAVPDDTEPASKKQRLATQQGFKDLTQANINALFAGKKMQPGPKQPAKPAPSMRDFTQHNIDKMFGAALAPAQASGAPMISVPAQAPAEQPAAQGTMSENHTLAQETPVAPSSANMAPEALTINTTMPNIPTEPSVPEQAPADQPAQGSVSENPTLVQETPVAPSSANMAPEALPAAATMPTAQTLPETRKAAEIPSAPERAPAAEQPAQRPENPTLAALSSANMAPEAIPNNATARTLPEAQKAAEIPSPREQPAQGTVATLTQECPVDPSSADMAPEALPTAATMPGSPTAQNLPETQKATEIPSAPEQAPAAEQPAQRPENPTLVAPSANMTPEAIPSTLVQECPVDPSSADMAPEALPTAATMPGSPTAQTLPETQKAAEIPSAPEQAPAAKQPAQRPENPTLVAPSSANMAPEAIPNNATARTLPEAHVSTLMQECPSSANMAPEALPAAATVPTAQTLPETQKATEIPSAPEQAPAAKQPAQRPENPTLAAPSSAGAIPNNATVWTLPEAHVSTLVQECPVDPSSANMAPETLPTAATMPGSPTAQTMPETQKATEIPSALEQARQPAQRPENPNLVASSSANMAPEAIPDNATLTTRTLPDAQKATEIPSAHEQPALGTLSENLTLVQESPVPEAPPDTALPHAAMMPGSPITRRAEETTAIPNPSTPDSLFERGPWTPEHNPDQQSETHVKIEHDSPQPLSPSPFDIEDIAKEPALGKTNANVACEVLSAAAAPAAPIQDMCPSDTAQPQQDKPKSKAAVKFAAKNAAKKAAKAKAKAKEKGTVTPKASSQKLAKDGAGSGTYGANLPPAESSGAASSSDKPPEAPTDEGSIVAYSVGSTFGKTAVARSQKHKFESCELALQSIVLKKFRMALEPGFAKEYLAFCGLGIVKQYKIDRKNLKGLIMGKFSDHQRMWKHAEQRLHGGVGMIILCENHELSIAEVLESQPLSTSPAEDIIICTVPEGGPLGTEDDEFSNVKFTVVSVATGEPCGKTINVEFFSDGKLGALSGGLLRMEDFRKAKSREDVSQMPLAAVDMQIAELDKADLDPPPTQTKGMKRARDQIELENLQVVEATLSRQDHLVAVAQQWRNLLELMAVPDSDSHGMRKPAETAWREWFEHVLQASLLDPPGWTDRKPAMPYVEMLAAVSLLYTRANEAAGRAKTAHARAQQRSDRSQKYHQRKEETARERFRQRLDEKETMEIEESAKPLVCTWSTWQRRRQLYHAKAKVKPDNGQFRKQLRPPRTLQTIEAKLKVLDYYEGLLKEKRKAAQVLCAPKQSARTRESKASLAEQRKQAKDVKARNLQRLCEEKFPLTVKKSMVCRWLKASKREAWRDLPSLLRSRMCATTNAWRVRLGLQAKGRTKGGAYPCDLQRELDWLVYEHANGLSSVSARHEVVTIEHVETMTGLVNDWNAGLDVATQAVMDHNEGVSQQAHAGTMSAEQATRDAQALTMVLPKPRPLKPPSRQWASWFLRQYGWSLLSRGNDTQLSLPYCHEDMRRAREAYRALVDDKGVHGALVLNFDQLWRTAWGSNSKLLFKTGCPGEPSQKSKAGARTSKKIDAVKHQRRGMTAVTTSWSDGTAGPIAFCVPEGRISAEEMAKFNKEHRGRSYVLSSGSKTHFLTADTLLILYEQLFSPALMLQRQRHGVGKEDGKAAFLCDAWSGTFANSRGEDLRRSTTSSPLVFNLAAGVLTDSQLIRFEDLTLRASGQVAQDARPMIEIAKISLEAWKQLDRAVFQAAWVICGYTTVEELSVYDGQLAAVGMDAEVAQQTLSDLFSKYGKHFTPQLCTAMEWQVKATVGDVWTPLPYEFAGAVVRTMVLHVRKLQAAREEYQNLRERDPAEALEKTVQAKREVAKLEDGKRYIVMNRRTGQIATVDWLTKHVKVSEGRPEPKDARTKIWIMTLVFRLLAGERVSLALSMSNGEPPLPVRCWRLDGVERDQLPELVGGYQHVLEEDEPFQHEDEDSESNHDGADDGEQSSDTEAGSERGVAEATEAAQRPDQGARHRKRAAASSEDEDPDETDQGRENPAAFEDMIVAGGDPVESNRSRNWAPPSFFERDVYKALSQEGLTVLPPQPGCGLRYHKQNKQWHAISASGTQFCKTWGLERSERFALLSALVMLWSERVELHPADKHAAEHLVVLKTKLEEAKGRWISSGESTCAGGGNIDYGLLAPVLAAGASLSVDWITPFAPHAALHWSLQLQHFDVKLPQLAPVRPAQVQPRPFELRLAIDEQGEQAAQAHTERAVHLLGVDVANPGLSALFASLSCDVELSVYSASQGRGSQVRCQRKPLLVQRAPLAGWGGAQASFWNRMVVWLEACSRSFHVSPFAQRAVQKLKAMWHGNASEAEAFCSELRATIDNGHAGSLPGLLVTAKGQHKLHFKKWQQEKNASYAKWLRQASLKGMRPLFKSVKSEEVITIRPFLDAPVQERIYLRWRQWFDLWSHPDGVDPALLASLKAAAIEQAGRLPPISLDRAVSFFKKVPCKAAYARQAQWDKAVPGGQVLDVALARQHVRSVARVFRRWQGVDPDKFRSTWASIWLWLVAAQHPWKRVNGPLAALMAYLGELGVQAPQAHHWHKGDSHLTIDWSSLDATRRVWQWLLPLWEEARLQRVAKLEGCHALDLGVDFAVQDRLQKRKFFNKNMAVNLQALWQGALLSRSKPGWCTACNCPLDLQHVLWDCPFISDKFPLPPHLREARAKFPWPSLWLRGLVPKDVTRLGVLRNSSGCVVDGLWQNRHVLNSDSLVFASDASGGPGARDHRSACVAWACAAYKLEPDGPKRVASITCFPEQPLTVASAEQQAAYELFSRVSGSFDLTVDCKAVTQVVARPSPPLDGPDASYFAERGIPEWRRLINADVDELCGSRVIPGDKFVKPISGPKVCKPNKRQRLKDMLANPDPALGHVWRDCESKAVNNFAIQCTVCKLYVEQCNAQDVFNRKASNPCQGIVGTVPPIWQEIANDTTATTHVIHHVPKAPAKPKGKPKAKSKDSFRQTRLSFN</sequence>
<feature type="region of interest" description="Disordered" evidence="1">
    <location>
        <begin position="2814"/>
        <end position="2884"/>
    </location>
</feature>